<reference evidence="2 3" key="1">
    <citation type="submission" date="2023-10" db="EMBL/GenBank/DDBJ databases">
        <title>Genomes of two closely related lineages of the louse Polyplax serrata with different host specificities.</title>
        <authorList>
            <person name="Martinu J."/>
            <person name="Tarabai H."/>
            <person name="Stefka J."/>
            <person name="Hypsa V."/>
        </authorList>
    </citation>
    <scope>NUCLEOTIDE SEQUENCE [LARGE SCALE GENOMIC DNA]</scope>
    <source>
        <strain evidence="2">HR10_N</strain>
    </source>
</reference>
<comment type="caution">
    <text evidence="2">The sequence shown here is derived from an EMBL/GenBank/DDBJ whole genome shotgun (WGS) entry which is preliminary data.</text>
</comment>
<evidence type="ECO:0000256" key="1">
    <source>
        <dbReference type="SAM" id="MobiDB-lite"/>
    </source>
</evidence>
<dbReference type="EMBL" id="JAWJWE010000003">
    <property type="protein sequence ID" value="KAK6639851.1"/>
    <property type="molecule type" value="Genomic_DNA"/>
</dbReference>
<name>A0AAN8PEA8_POLSC</name>
<feature type="region of interest" description="Disordered" evidence="1">
    <location>
        <begin position="1"/>
        <end position="34"/>
    </location>
</feature>
<dbReference type="Proteomes" id="UP001372834">
    <property type="component" value="Unassembled WGS sequence"/>
</dbReference>
<evidence type="ECO:0000313" key="2">
    <source>
        <dbReference type="EMBL" id="KAK6639851.1"/>
    </source>
</evidence>
<sequence>MQTQEVAKGCVEAGDKQTSSTRVTFKGPPVGPRATAEAQDMTLLRPILKVSFTGSRFLCSEVIAPVKSDVDDISLFIINFEDLSVTPSPVVEENPVVALSKFDRARQSFRKTIKNPLRGRNIKFPGYFSPAGTPIDSECPPDELMGNRVTETELLMNQAIGQHKVGEIVGDGRRETGGFRRLQRTKHSYDLDEMPSMDGLPSTGFHQGTVQGLIRHQSLDDDAVLKNRLEKKDGLYENNHFMTCNLQRDVGDQVVQETATVTTVEDGRRKENCQAQQNHFRPPKSSIKPRSLVQPLPTCLTSVPSLNSVLAPIASPEVQAEASKTQVSFLQNGTFPGDLVPRQVAATRVSLLGSLTLCLVKQKLFI</sequence>
<gene>
    <name evidence="2" type="ORF">RUM43_008126</name>
</gene>
<accession>A0AAN8PEA8</accession>
<dbReference type="AlphaFoldDB" id="A0AAN8PEA8"/>
<evidence type="ECO:0000313" key="3">
    <source>
        <dbReference type="Proteomes" id="UP001372834"/>
    </source>
</evidence>
<protein>
    <submittedName>
        <fullName evidence="2">Uncharacterized protein</fullName>
    </submittedName>
</protein>
<proteinExistence type="predicted"/>
<organism evidence="2 3">
    <name type="scientific">Polyplax serrata</name>
    <name type="common">Common mouse louse</name>
    <dbReference type="NCBI Taxonomy" id="468196"/>
    <lineage>
        <taxon>Eukaryota</taxon>
        <taxon>Metazoa</taxon>
        <taxon>Ecdysozoa</taxon>
        <taxon>Arthropoda</taxon>
        <taxon>Hexapoda</taxon>
        <taxon>Insecta</taxon>
        <taxon>Pterygota</taxon>
        <taxon>Neoptera</taxon>
        <taxon>Paraneoptera</taxon>
        <taxon>Psocodea</taxon>
        <taxon>Troctomorpha</taxon>
        <taxon>Phthiraptera</taxon>
        <taxon>Anoplura</taxon>
        <taxon>Polyplacidae</taxon>
        <taxon>Polyplax</taxon>
    </lineage>
</organism>